<name>A0ACB9LW61_BAUVA</name>
<keyword evidence="2" id="KW-1185">Reference proteome</keyword>
<accession>A0ACB9LW61</accession>
<gene>
    <name evidence="1" type="ORF">L6164_027968</name>
</gene>
<sequence>MDDYNIFSHCHMNPFDGSDQFLSHNIASALQGHNLQQTLSCESYSYQTCNSPADEINNFERPTNQVKTTSLNSSVAQQFSRNLPLLVLHLILRTLTTQSFPAISDTTQFYGFDCSPKPTKNEVASSQFGNVDMQFSALSSKGSSENQNYEPKISQGIKWSSSSPRTSGHTSDHILAQRKRREKGPLHLRKKMDKVSVLGVAIKHAKELQERLKMPEGQTEKRTVELVAFVKKSQLSSDDDNSEGEGVTGESLPEVEARIECQKKDVLLRIHCQKQKGISVYCHLETPIST</sequence>
<dbReference type="EMBL" id="CM039436">
    <property type="protein sequence ID" value="KAI4315125.1"/>
    <property type="molecule type" value="Genomic_DNA"/>
</dbReference>
<organism evidence="1 2">
    <name type="scientific">Bauhinia variegata</name>
    <name type="common">Purple orchid tree</name>
    <name type="synonym">Phanera variegata</name>
    <dbReference type="NCBI Taxonomy" id="167791"/>
    <lineage>
        <taxon>Eukaryota</taxon>
        <taxon>Viridiplantae</taxon>
        <taxon>Streptophyta</taxon>
        <taxon>Embryophyta</taxon>
        <taxon>Tracheophyta</taxon>
        <taxon>Spermatophyta</taxon>
        <taxon>Magnoliopsida</taxon>
        <taxon>eudicotyledons</taxon>
        <taxon>Gunneridae</taxon>
        <taxon>Pentapetalae</taxon>
        <taxon>rosids</taxon>
        <taxon>fabids</taxon>
        <taxon>Fabales</taxon>
        <taxon>Fabaceae</taxon>
        <taxon>Cercidoideae</taxon>
        <taxon>Cercideae</taxon>
        <taxon>Bauhiniinae</taxon>
        <taxon>Bauhinia</taxon>
    </lineage>
</organism>
<reference evidence="1 2" key="1">
    <citation type="journal article" date="2022" name="DNA Res.">
        <title>Chromosomal-level genome assembly of the orchid tree Bauhinia variegata (Leguminosae; Cercidoideae) supports the allotetraploid origin hypothesis of Bauhinia.</title>
        <authorList>
            <person name="Zhong Y."/>
            <person name="Chen Y."/>
            <person name="Zheng D."/>
            <person name="Pang J."/>
            <person name="Liu Y."/>
            <person name="Luo S."/>
            <person name="Meng S."/>
            <person name="Qian L."/>
            <person name="Wei D."/>
            <person name="Dai S."/>
            <person name="Zhou R."/>
        </authorList>
    </citation>
    <scope>NUCLEOTIDE SEQUENCE [LARGE SCALE GENOMIC DNA]</scope>
    <source>
        <strain evidence="1">BV-YZ2020</strain>
    </source>
</reference>
<dbReference type="Proteomes" id="UP000828941">
    <property type="component" value="Chromosome 11"/>
</dbReference>
<protein>
    <submittedName>
        <fullName evidence="1">Uncharacterized protein</fullName>
    </submittedName>
</protein>
<comment type="caution">
    <text evidence="1">The sequence shown here is derived from an EMBL/GenBank/DDBJ whole genome shotgun (WGS) entry which is preliminary data.</text>
</comment>
<evidence type="ECO:0000313" key="2">
    <source>
        <dbReference type="Proteomes" id="UP000828941"/>
    </source>
</evidence>
<evidence type="ECO:0000313" key="1">
    <source>
        <dbReference type="EMBL" id="KAI4315125.1"/>
    </source>
</evidence>
<proteinExistence type="predicted"/>